<reference evidence="2" key="1">
    <citation type="submission" date="2021-03" db="EMBL/GenBank/DDBJ databases">
        <title>Whole genome shotgun sequence of Actinoplanes consettensis NBRC 14913.</title>
        <authorList>
            <person name="Komaki H."/>
            <person name="Tamura T."/>
        </authorList>
    </citation>
    <scope>NUCLEOTIDE SEQUENCE</scope>
    <source>
        <strain evidence="2">NBRC 14913</strain>
    </source>
</reference>
<accession>A0A919SAL5</accession>
<evidence type="ECO:0000259" key="1">
    <source>
        <dbReference type="Pfam" id="PF12697"/>
    </source>
</evidence>
<keyword evidence="3" id="KW-1185">Reference proteome</keyword>
<protein>
    <submittedName>
        <fullName evidence="2">Hydrolase</fullName>
    </submittedName>
</protein>
<dbReference type="GO" id="GO:0016787">
    <property type="term" value="F:hydrolase activity"/>
    <property type="evidence" value="ECO:0007669"/>
    <property type="project" value="UniProtKB-KW"/>
</dbReference>
<dbReference type="PANTHER" id="PTHR43798:SF33">
    <property type="entry name" value="HYDROLASE, PUTATIVE (AFU_ORTHOLOGUE AFUA_2G14860)-RELATED"/>
    <property type="match status" value="1"/>
</dbReference>
<dbReference type="SUPFAM" id="SSF53474">
    <property type="entry name" value="alpha/beta-Hydrolases"/>
    <property type="match status" value="1"/>
</dbReference>
<dbReference type="PANTHER" id="PTHR43798">
    <property type="entry name" value="MONOACYLGLYCEROL LIPASE"/>
    <property type="match status" value="1"/>
</dbReference>
<dbReference type="Gene3D" id="3.40.50.1820">
    <property type="entry name" value="alpha/beta hydrolase"/>
    <property type="match status" value="1"/>
</dbReference>
<dbReference type="Pfam" id="PF12697">
    <property type="entry name" value="Abhydrolase_6"/>
    <property type="match status" value="1"/>
</dbReference>
<keyword evidence="2" id="KW-0378">Hydrolase</keyword>
<proteinExistence type="predicted"/>
<sequence length="309" mass="33701">MLTRSQSTHEVRVGDVSLMCHVRGRGPLCVVHPGGPGLHWEYLRMPLIERDLTMVYLEPAGTGGSSGLPDGARYDLNTYVDHLAAVVREFAVDPVFVMGHAHGGFVAQGLALRMPDHVAGLILYATAPLADEHTRALAREGLRVSAVRCGDEHAAAVIVDAYDRPPGDGVDDETRRLRDIFPAYFADYRHRQAEFTALRDALRCWPRPVTDFDVRAALSSIGAPTLVLAGVHDFAFGPGSAELFRSAVAGATLRAFEDSGHFPHVEEAERFAHLIREFAGRVSGLIRTGHYRPAATTVGSIRQVSVQRH</sequence>
<dbReference type="GO" id="GO:0016020">
    <property type="term" value="C:membrane"/>
    <property type="evidence" value="ECO:0007669"/>
    <property type="project" value="TreeGrafter"/>
</dbReference>
<dbReference type="PRINTS" id="PR00412">
    <property type="entry name" value="EPOXHYDRLASE"/>
</dbReference>
<gene>
    <name evidence="2" type="ORF">Aco04nite_08990</name>
</gene>
<dbReference type="EMBL" id="BOQP01000004">
    <property type="protein sequence ID" value="GIM68046.1"/>
    <property type="molecule type" value="Genomic_DNA"/>
</dbReference>
<evidence type="ECO:0000313" key="2">
    <source>
        <dbReference type="EMBL" id="GIM68046.1"/>
    </source>
</evidence>
<dbReference type="Proteomes" id="UP000680865">
    <property type="component" value="Unassembled WGS sequence"/>
</dbReference>
<organism evidence="2 3">
    <name type="scientific">Winogradskya consettensis</name>
    <dbReference type="NCBI Taxonomy" id="113560"/>
    <lineage>
        <taxon>Bacteria</taxon>
        <taxon>Bacillati</taxon>
        <taxon>Actinomycetota</taxon>
        <taxon>Actinomycetes</taxon>
        <taxon>Micromonosporales</taxon>
        <taxon>Micromonosporaceae</taxon>
        <taxon>Winogradskya</taxon>
    </lineage>
</organism>
<feature type="domain" description="AB hydrolase-1" evidence="1">
    <location>
        <begin position="30"/>
        <end position="273"/>
    </location>
</feature>
<name>A0A919SAL5_9ACTN</name>
<dbReference type="AlphaFoldDB" id="A0A919SAL5"/>
<dbReference type="InterPro" id="IPR000639">
    <property type="entry name" value="Epox_hydrolase-like"/>
</dbReference>
<dbReference type="InterPro" id="IPR050266">
    <property type="entry name" value="AB_hydrolase_sf"/>
</dbReference>
<dbReference type="InterPro" id="IPR000073">
    <property type="entry name" value="AB_hydrolase_1"/>
</dbReference>
<dbReference type="InterPro" id="IPR029058">
    <property type="entry name" value="AB_hydrolase_fold"/>
</dbReference>
<comment type="caution">
    <text evidence="2">The sequence shown here is derived from an EMBL/GenBank/DDBJ whole genome shotgun (WGS) entry which is preliminary data.</text>
</comment>
<dbReference type="RefSeq" id="WP_212995880.1">
    <property type="nucleotide sequence ID" value="NZ_BAAATW010000002.1"/>
</dbReference>
<evidence type="ECO:0000313" key="3">
    <source>
        <dbReference type="Proteomes" id="UP000680865"/>
    </source>
</evidence>